<evidence type="ECO:0000256" key="2">
    <source>
        <dbReference type="ARBA" id="ARBA00006065"/>
    </source>
</evidence>
<dbReference type="AlphaFoldDB" id="A0A164XVA4"/>
<organism evidence="12 13">
    <name type="scientific">Sistotremastrum niveocremeum HHB9708</name>
    <dbReference type="NCBI Taxonomy" id="1314777"/>
    <lineage>
        <taxon>Eukaryota</taxon>
        <taxon>Fungi</taxon>
        <taxon>Dikarya</taxon>
        <taxon>Basidiomycota</taxon>
        <taxon>Agaricomycotina</taxon>
        <taxon>Agaricomycetes</taxon>
        <taxon>Sistotremastrales</taxon>
        <taxon>Sistotremastraceae</taxon>
        <taxon>Sertulicium</taxon>
        <taxon>Sertulicium niveocremeum</taxon>
    </lineage>
</organism>
<dbReference type="Pfam" id="PF03901">
    <property type="entry name" value="Glyco_transf_22"/>
    <property type="match status" value="1"/>
</dbReference>
<dbReference type="PANTHER" id="PTHR22760:SF4">
    <property type="entry name" value="GPI MANNOSYLTRANSFERASE 3"/>
    <property type="match status" value="1"/>
</dbReference>
<dbReference type="Proteomes" id="UP000076722">
    <property type="component" value="Unassembled WGS sequence"/>
</dbReference>
<evidence type="ECO:0000256" key="9">
    <source>
        <dbReference type="ARBA" id="ARBA00024708"/>
    </source>
</evidence>
<evidence type="ECO:0000256" key="7">
    <source>
        <dbReference type="ARBA" id="ARBA00022989"/>
    </source>
</evidence>
<comment type="function">
    <text evidence="9">Mannosyltransferase involved in glycosylphosphatidylinositol-anchor biosynthesis. Transfers the third mannose to Man2-GlcN-acyl-PI during GPI precursor assembly.</text>
</comment>
<evidence type="ECO:0000256" key="1">
    <source>
        <dbReference type="ARBA" id="ARBA00004477"/>
    </source>
</evidence>
<keyword evidence="5 10" id="KW-0812">Transmembrane</keyword>
<gene>
    <name evidence="12" type="ORF">SISNIDRAFT_407578</name>
</gene>
<dbReference type="GO" id="GO:0000026">
    <property type="term" value="F:alpha-1,2-mannosyltransferase activity"/>
    <property type="evidence" value="ECO:0007669"/>
    <property type="project" value="TreeGrafter"/>
</dbReference>
<evidence type="ECO:0000256" key="6">
    <source>
        <dbReference type="ARBA" id="ARBA00022824"/>
    </source>
</evidence>
<comment type="subcellular location">
    <subcellularLocation>
        <location evidence="1 10">Endoplasmic reticulum membrane</location>
        <topology evidence="1 10">Multi-pass membrane protein</topology>
    </subcellularLocation>
</comment>
<evidence type="ECO:0000256" key="10">
    <source>
        <dbReference type="RuleBase" id="RU363075"/>
    </source>
</evidence>
<evidence type="ECO:0000313" key="12">
    <source>
        <dbReference type="EMBL" id="KZS96324.1"/>
    </source>
</evidence>
<sequence length="531" mass="60520">MRLVLIFALRISIAVLTRTFFQPDEFFQCLEPAHRLAFGYGHLTWEWLSAKPIRTIAYPAPWALLYKGLQWAHLDETSALIIVPKIFAGFLAAFTDIAIHGIVCRHLGRKYGSVVLFLSLSSFFHSLALTRTLATSMETILTTVALSFWPFSDVPFTRRVRVALSIAAFSCILRPTSAIIWSFLFIDLFIFRKAGLEMWFSIISRCAALAIGSAFDRFGFSSQYSPSILNFLGINSSSVASFYGRMPWHYYIVQALPILCNTSLPFALQGTFSALRGNHMAMKRMAMLVIWTIFTYSLIGHKEWRFLHPILPLLHVLSAKAIVDASQNFPNKWIHPSISIRRTHAIFLLSTIPLSIYVILFHGRAQIEVMEHLRGIPSFELCSIGFLMPCHSTPWQSHLHRPELGPGSLWALGCEAPLPPISDVRVYRDQTDLFFESPIAYLTTHFPRNVNSSFPPSLRPASLPGRPSRKADWIHEWPSHLVFFGALLDNPGVKDLFTRLGYREVWSSTAWWEEDPRRRKGVKVWDYTMPL</sequence>
<comment type="caution">
    <text evidence="10">Lacks conserved residue(s) required for the propagation of feature annotation.</text>
</comment>
<keyword evidence="6 10" id="KW-0256">Endoplasmic reticulum</keyword>
<evidence type="ECO:0000256" key="5">
    <source>
        <dbReference type="ARBA" id="ARBA00022692"/>
    </source>
</evidence>
<comment type="similarity">
    <text evidence="2">Belongs to the glycosyltransferase 22 family. PIGB subfamily.</text>
</comment>
<keyword evidence="7 10" id="KW-1133">Transmembrane helix</keyword>
<evidence type="ECO:0000256" key="11">
    <source>
        <dbReference type="SAM" id="SignalP"/>
    </source>
</evidence>
<name>A0A164XVA4_9AGAM</name>
<dbReference type="EC" id="2.4.1.-" evidence="10"/>
<accession>A0A164XVA4</accession>
<keyword evidence="4 12" id="KW-0808">Transferase</keyword>
<dbReference type="InterPro" id="IPR005599">
    <property type="entry name" value="GPI_mannosylTrfase"/>
</dbReference>
<dbReference type="GO" id="GO:0006506">
    <property type="term" value="P:GPI anchor biosynthetic process"/>
    <property type="evidence" value="ECO:0007669"/>
    <property type="project" value="TreeGrafter"/>
</dbReference>
<evidence type="ECO:0000256" key="3">
    <source>
        <dbReference type="ARBA" id="ARBA00022676"/>
    </source>
</evidence>
<feature type="transmembrane region" description="Helical" evidence="10">
    <location>
        <begin position="163"/>
        <end position="186"/>
    </location>
</feature>
<reference evidence="12 13" key="1">
    <citation type="journal article" date="2016" name="Mol. Biol. Evol.">
        <title>Comparative Genomics of Early-Diverging Mushroom-Forming Fungi Provides Insights into the Origins of Lignocellulose Decay Capabilities.</title>
        <authorList>
            <person name="Nagy L.G."/>
            <person name="Riley R."/>
            <person name="Tritt A."/>
            <person name="Adam C."/>
            <person name="Daum C."/>
            <person name="Floudas D."/>
            <person name="Sun H."/>
            <person name="Yadav J.S."/>
            <person name="Pangilinan J."/>
            <person name="Larsson K.H."/>
            <person name="Matsuura K."/>
            <person name="Barry K."/>
            <person name="Labutti K."/>
            <person name="Kuo R."/>
            <person name="Ohm R.A."/>
            <person name="Bhattacharya S.S."/>
            <person name="Shirouzu T."/>
            <person name="Yoshinaga Y."/>
            <person name="Martin F.M."/>
            <person name="Grigoriev I.V."/>
            <person name="Hibbett D.S."/>
        </authorList>
    </citation>
    <scope>NUCLEOTIDE SEQUENCE [LARGE SCALE GENOMIC DNA]</scope>
    <source>
        <strain evidence="12 13">HHB9708</strain>
    </source>
</reference>
<evidence type="ECO:0000313" key="13">
    <source>
        <dbReference type="Proteomes" id="UP000076722"/>
    </source>
</evidence>
<evidence type="ECO:0000256" key="8">
    <source>
        <dbReference type="ARBA" id="ARBA00023136"/>
    </source>
</evidence>
<feature type="signal peptide" evidence="11">
    <location>
        <begin position="1"/>
        <end position="19"/>
    </location>
</feature>
<keyword evidence="13" id="KW-1185">Reference proteome</keyword>
<protein>
    <recommendedName>
        <fullName evidence="10">Mannosyltransferase</fullName>
        <ecNumber evidence="10">2.4.1.-</ecNumber>
    </recommendedName>
</protein>
<dbReference type="OrthoDB" id="416834at2759"/>
<dbReference type="STRING" id="1314777.A0A164XVA4"/>
<feature type="chain" id="PRO_5007854497" description="Mannosyltransferase" evidence="11">
    <location>
        <begin position="20"/>
        <end position="531"/>
    </location>
</feature>
<keyword evidence="11" id="KW-0732">Signal</keyword>
<feature type="transmembrane region" description="Helical" evidence="10">
    <location>
        <begin position="79"/>
        <end position="99"/>
    </location>
</feature>
<evidence type="ECO:0000256" key="4">
    <source>
        <dbReference type="ARBA" id="ARBA00022679"/>
    </source>
</evidence>
<dbReference type="PANTHER" id="PTHR22760">
    <property type="entry name" value="GLYCOSYLTRANSFERASE"/>
    <property type="match status" value="1"/>
</dbReference>
<dbReference type="GO" id="GO:0005789">
    <property type="term" value="C:endoplasmic reticulum membrane"/>
    <property type="evidence" value="ECO:0007669"/>
    <property type="project" value="UniProtKB-SubCell"/>
</dbReference>
<dbReference type="EMBL" id="KV419399">
    <property type="protein sequence ID" value="KZS96324.1"/>
    <property type="molecule type" value="Genomic_DNA"/>
</dbReference>
<proteinExistence type="inferred from homology"/>
<feature type="transmembrane region" description="Helical" evidence="10">
    <location>
        <begin position="134"/>
        <end position="151"/>
    </location>
</feature>
<keyword evidence="3 10" id="KW-0328">Glycosyltransferase</keyword>
<keyword evidence="8 10" id="KW-0472">Membrane</keyword>